<dbReference type="Proteomes" id="UP000589984">
    <property type="component" value="Unassembled WGS sequence"/>
</dbReference>
<reference evidence="2 3" key="1">
    <citation type="submission" date="2020-06" db="EMBL/GenBank/DDBJ databases">
        <title>Halomonas sp. QX-1 draft genome sequence.</title>
        <authorList>
            <person name="Qiu X."/>
        </authorList>
    </citation>
    <scope>NUCLEOTIDE SEQUENCE [LARGE SCALE GENOMIC DNA]</scope>
    <source>
        <strain evidence="2 3">QX-1</strain>
    </source>
</reference>
<proteinExistence type="predicted"/>
<dbReference type="EMBL" id="JABWCV010000005">
    <property type="protein sequence ID" value="NVF13634.1"/>
    <property type="molecule type" value="Genomic_DNA"/>
</dbReference>
<sequence>MTGVLVSDQTSARLFTINLPKAPFEELARLANPEGRLHERDIESDRPGRAFDSMGRGRHAMGTRHPATEQQEIRFAQEIATLLADHHRRDSFQRLVLCAPPKLLGLIREALPKRVAECLLLELDKDLAHLSDTDLRAHLTEHLPTIIQPQSSLSA</sequence>
<accession>A0A7Y6V7U3</accession>
<gene>
    <name evidence="2" type="ORF">HUO07_05550</name>
</gene>
<dbReference type="InterPro" id="IPR019291">
    <property type="entry name" value="Host_attachment_protein"/>
</dbReference>
<name>A0A7Y6V7U3_9GAMM</name>
<dbReference type="AlphaFoldDB" id="A0A7Y6V7U3"/>
<feature type="region of interest" description="Disordered" evidence="1">
    <location>
        <begin position="45"/>
        <end position="68"/>
    </location>
</feature>
<dbReference type="Pfam" id="PF10116">
    <property type="entry name" value="Host_attach"/>
    <property type="match status" value="1"/>
</dbReference>
<organism evidence="2 3">
    <name type="scientific">Vreelandella maris</name>
    <dbReference type="NCBI Taxonomy" id="2729617"/>
    <lineage>
        <taxon>Bacteria</taxon>
        <taxon>Pseudomonadati</taxon>
        <taxon>Pseudomonadota</taxon>
        <taxon>Gammaproteobacteria</taxon>
        <taxon>Oceanospirillales</taxon>
        <taxon>Halomonadaceae</taxon>
        <taxon>Vreelandella</taxon>
    </lineage>
</organism>
<evidence type="ECO:0000256" key="1">
    <source>
        <dbReference type="SAM" id="MobiDB-lite"/>
    </source>
</evidence>
<evidence type="ECO:0000313" key="3">
    <source>
        <dbReference type="Proteomes" id="UP000589984"/>
    </source>
</evidence>
<evidence type="ECO:0000313" key="2">
    <source>
        <dbReference type="EMBL" id="NVF13634.1"/>
    </source>
</evidence>
<protein>
    <submittedName>
        <fullName evidence="2">Host attachment protein</fullName>
    </submittedName>
</protein>
<dbReference type="RefSeq" id="WP_176302723.1">
    <property type="nucleotide sequence ID" value="NZ_JABWCV010000005.1"/>
</dbReference>
<comment type="caution">
    <text evidence="2">The sequence shown here is derived from an EMBL/GenBank/DDBJ whole genome shotgun (WGS) entry which is preliminary data.</text>
</comment>
<keyword evidence="3" id="KW-1185">Reference proteome</keyword>